<dbReference type="InterPro" id="IPR001202">
    <property type="entry name" value="WW_dom"/>
</dbReference>
<evidence type="ECO:0000313" key="8">
    <source>
        <dbReference type="Proteomes" id="UP000053097"/>
    </source>
</evidence>
<dbReference type="AlphaFoldDB" id="A0A026WRI2"/>
<accession>A0A026WRI2</accession>
<sequence length="234" mass="27511">MPRRRNGEIPLPEGWDVAQDFDGKVYFIDHNTRKTTWIDPRDRFTKPQTFADCIGNELPLGWEEAYDKHVGAYYINHVNQTTQLEDPRQEWRAIQEAMLREYLQTAQDVLEFPRDGRDRPCGILPSVGFRTALGKRQRADKRARNDERTGKQADKQGKARQPGRKAGRQAVRQAVRILVTTILLELPGFAFLRWIRKKRLRSLRSERDDTEYVVERSLWYERGEGEGEEKKKKK</sequence>
<evidence type="ECO:0000256" key="2">
    <source>
        <dbReference type="ARBA" id="ARBA00022490"/>
    </source>
</evidence>
<dbReference type="SMART" id="SM00456">
    <property type="entry name" value="WW"/>
    <property type="match status" value="2"/>
</dbReference>
<dbReference type="GO" id="GO:0035330">
    <property type="term" value="P:regulation of hippo signaling"/>
    <property type="evidence" value="ECO:0007669"/>
    <property type="project" value="TreeGrafter"/>
</dbReference>
<dbReference type="PROSITE" id="PS50020">
    <property type="entry name" value="WW_DOMAIN_2"/>
    <property type="match status" value="2"/>
</dbReference>
<dbReference type="Gene3D" id="2.20.70.10">
    <property type="match status" value="2"/>
</dbReference>
<dbReference type="SUPFAM" id="SSF51045">
    <property type="entry name" value="WW domain"/>
    <property type="match status" value="2"/>
</dbReference>
<feature type="compositionally biased region" description="Basic and acidic residues" evidence="4">
    <location>
        <begin position="140"/>
        <end position="157"/>
    </location>
</feature>
<proteinExistence type="predicted"/>
<keyword evidence="2" id="KW-0963">Cytoplasm</keyword>
<feature type="region of interest" description="Disordered" evidence="4">
    <location>
        <begin position="134"/>
        <end position="170"/>
    </location>
</feature>
<feature type="transmembrane region" description="Helical" evidence="5">
    <location>
        <begin position="174"/>
        <end position="195"/>
    </location>
</feature>
<dbReference type="Proteomes" id="UP000053097">
    <property type="component" value="Unassembled WGS sequence"/>
</dbReference>
<comment type="subcellular location">
    <subcellularLocation>
        <location evidence="1">Cytoplasm</location>
    </subcellularLocation>
</comment>
<evidence type="ECO:0000259" key="6">
    <source>
        <dbReference type="PROSITE" id="PS50020"/>
    </source>
</evidence>
<dbReference type="PROSITE" id="PS01159">
    <property type="entry name" value="WW_DOMAIN_1"/>
    <property type="match status" value="1"/>
</dbReference>
<evidence type="ECO:0000256" key="4">
    <source>
        <dbReference type="SAM" id="MobiDB-lite"/>
    </source>
</evidence>
<name>A0A026WRI2_OOCBI</name>
<keyword evidence="5" id="KW-1133">Transmembrane helix</keyword>
<dbReference type="GO" id="GO:0019900">
    <property type="term" value="F:kinase binding"/>
    <property type="evidence" value="ECO:0007669"/>
    <property type="project" value="TreeGrafter"/>
</dbReference>
<dbReference type="GO" id="GO:0016477">
    <property type="term" value="P:cell migration"/>
    <property type="evidence" value="ECO:0007669"/>
    <property type="project" value="TreeGrafter"/>
</dbReference>
<keyword evidence="3" id="KW-0597">Phosphoprotein</keyword>
<feature type="domain" description="WW" evidence="6">
    <location>
        <begin position="56"/>
        <end position="89"/>
    </location>
</feature>
<dbReference type="GO" id="GO:0060090">
    <property type="term" value="F:molecular adaptor activity"/>
    <property type="evidence" value="ECO:0007669"/>
    <property type="project" value="TreeGrafter"/>
</dbReference>
<dbReference type="InterPro" id="IPR036020">
    <property type="entry name" value="WW_dom_sf"/>
</dbReference>
<feature type="domain" description="WW" evidence="6">
    <location>
        <begin position="9"/>
        <end position="42"/>
    </location>
</feature>
<keyword evidence="5" id="KW-0472">Membrane</keyword>
<evidence type="ECO:0000256" key="3">
    <source>
        <dbReference type="ARBA" id="ARBA00022553"/>
    </source>
</evidence>
<evidence type="ECO:0000256" key="5">
    <source>
        <dbReference type="SAM" id="Phobius"/>
    </source>
</evidence>
<evidence type="ECO:0000313" key="7">
    <source>
        <dbReference type="EMBL" id="EZA57704.1"/>
    </source>
</evidence>
<dbReference type="Pfam" id="PF00397">
    <property type="entry name" value="WW"/>
    <property type="match status" value="2"/>
</dbReference>
<evidence type="ECO:0000256" key="1">
    <source>
        <dbReference type="ARBA" id="ARBA00004496"/>
    </source>
</evidence>
<dbReference type="OrthoDB" id="5919042at2759"/>
<dbReference type="InterPro" id="IPR051105">
    <property type="entry name" value="WWC/KIBRA_Hippo_Reg"/>
</dbReference>
<dbReference type="GO" id="GO:0046621">
    <property type="term" value="P:negative regulation of organ growth"/>
    <property type="evidence" value="ECO:0007669"/>
    <property type="project" value="TreeGrafter"/>
</dbReference>
<dbReference type="PANTHER" id="PTHR14791">
    <property type="entry name" value="BOMB/KIRA PROTEINS"/>
    <property type="match status" value="1"/>
</dbReference>
<dbReference type="GO" id="GO:0006355">
    <property type="term" value="P:regulation of DNA-templated transcription"/>
    <property type="evidence" value="ECO:0007669"/>
    <property type="project" value="TreeGrafter"/>
</dbReference>
<organism evidence="7 8">
    <name type="scientific">Ooceraea biroi</name>
    <name type="common">Clonal raider ant</name>
    <name type="synonym">Cerapachys biroi</name>
    <dbReference type="NCBI Taxonomy" id="2015173"/>
    <lineage>
        <taxon>Eukaryota</taxon>
        <taxon>Metazoa</taxon>
        <taxon>Ecdysozoa</taxon>
        <taxon>Arthropoda</taxon>
        <taxon>Hexapoda</taxon>
        <taxon>Insecta</taxon>
        <taxon>Pterygota</taxon>
        <taxon>Neoptera</taxon>
        <taxon>Endopterygota</taxon>
        <taxon>Hymenoptera</taxon>
        <taxon>Apocrita</taxon>
        <taxon>Aculeata</taxon>
        <taxon>Formicoidea</taxon>
        <taxon>Formicidae</taxon>
        <taxon>Dorylinae</taxon>
        <taxon>Ooceraea</taxon>
    </lineage>
</organism>
<dbReference type="STRING" id="2015173.A0A026WRI2"/>
<reference evidence="7 8" key="1">
    <citation type="journal article" date="2014" name="Curr. Biol.">
        <title>The genome of the clonal raider ant Cerapachys biroi.</title>
        <authorList>
            <person name="Oxley P.R."/>
            <person name="Ji L."/>
            <person name="Fetter-Pruneda I."/>
            <person name="McKenzie S.K."/>
            <person name="Li C."/>
            <person name="Hu H."/>
            <person name="Zhang G."/>
            <person name="Kronauer D.J."/>
        </authorList>
    </citation>
    <scope>NUCLEOTIDE SEQUENCE [LARGE SCALE GENOMIC DNA]</scope>
</reference>
<gene>
    <name evidence="7" type="ORF">X777_00804</name>
</gene>
<dbReference type="EMBL" id="KK107139">
    <property type="protein sequence ID" value="EZA57704.1"/>
    <property type="molecule type" value="Genomic_DNA"/>
</dbReference>
<keyword evidence="8" id="KW-1185">Reference proteome</keyword>
<protein>
    <submittedName>
        <fullName evidence="7">Protein WWC2</fullName>
    </submittedName>
</protein>
<dbReference type="GO" id="GO:0005737">
    <property type="term" value="C:cytoplasm"/>
    <property type="evidence" value="ECO:0007669"/>
    <property type="project" value="UniProtKB-SubCell"/>
</dbReference>
<dbReference type="PANTHER" id="PTHR14791:SF29">
    <property type="entry name" value="PROTEIN KIBRA"/>
    <property type="match status" value="1"/>
</dbReference>
<keyword evidence="5" id="KW-0812">Transmembrane</keyword>
<dbReference type="CDD" id="cd00201">
    <property type="entry name" value="WW"/>
    <property type="match status" value="2"/>
</dbReference>